<dbReference type="Gene3D" id="2.40.10.10">
    <property type="entry name" value="Trypsin-like serine proteases"/>
    <property type="match status" value="1"/>
</dbReference>
<keyword evidence="1" id="KW-1015">Disulfide bond</keyword>
<reference evidence="7" key="1">
    <citation type="submission" date="2017-02" db="EMBL/GenBank/DDBJ databases">
        <authorList>
            <person name="Varghese N."/>
            <person name="Submissions S."/>
        </authorList>
    </citation>
    <scope>NUCLEOTIDE SEQUENCE [LARGE SCALE GENOMIC DNA]</scope>
    <source>
        <strain evidence="7">DSM 22720</strain>
    </source>
</reference>
<dbReference type="OrthoDB" id="9813836at2"/>
<dbReference type="Pfam" id="PF00089">
    <property type="entry name" value="Trypsin"/>
    <property type="match status" value="1"/>
</dbReference>
<dbReference type="EMBL" id="FUXU01000026">
    <property type="protein sequence ID" value="SKA55314.1"/>
    <property type="molecule type" value="Genomic_DNA"/>
</dbReference>
<accession>A0A1T4URI3</accession>
<dbReference type="GO" id="GO:0006508">
    <property type="term" value="P:proteolysis"/>
    <property type="evidence" value="ECO:0007669"/>
    <property type="project" value="UniProtKB-KW"/>
</dbReference>
<feature type="transmembrane region" description="Helical" evidence="3">
    <location>
        <begin position="299"/>
        <end position="318"/>
    </location>
</feature>
<dbReference type="CDD" id="cd00190">
    <property type="entry name" value="Tryp_SPc"/>
    <property type="match status" value="1"/>
</dbReference>
<dbReference type="PANTHER" id="PTHR24252">
    <property type="entry name" value="ACROSIN-RELATED"/>
    <property type="match status" value="1"/>
</dbReference>
<keyword evidence="7" id="KW-1185">Reference proteome</keyword>
<evidence type="ECO:0000256" key="3">
    <source>
        <dbReference type="SAM" id="Phobius"/>
    </source>
</evidence>
<protein>
    <submittedName>
        <fullName evidence="6">Trypsin</fullName>
    </submittedName>
</protein>
<dbReference type="PROSITE" id="PS50240">
    <property type="entry name" value="TRYPSIN_DOM"/>
    <property type="match status" value="1"/>
</dbReference>
<evidence type="ECO:0000259" key="5">
    <source>
        <dbReference type="PROSITE" id="PS50240"/>
    </source>
</evidence>
<dbReference type="InterPro" id="IPR001314">
    <property type="entry name" value="Peptidase_S1A"/>
</dbReference>
<dbReference type="SUPFAM" id="SSF50494">
    <property type="entry name" value="Trypsin-like serine proteases"/>
    <property type="match status" value="1"/>
</dbReference>
<dbReference type="RefSeq" id="WP_078752672.1">
    <property type="nucleotide sequence ID" value="NZ_FUXU01000026.1"/>
</dbReference>
<sequence length="325" mass="34657">MTKIQWLGRAVFALCALGTSIAYAEDKQPRIVGGSDVSIDNAPWQVYVQGTNGASSLACGGTIIADNYILTAAHCLYDYDSYTYTVYAGSAYWPAGSPHEVTARFIHEDYDDDTLVNDIALLKISGTLPSSSQAIQLVDENNQIAFDVEAALDVQDNLYVTGWGTTTQDRQNATFNLKGTAMTGVADSVCIWNSDGSNYSQTRADMTICAINDEIKGTCTGDSGGPLTWQDPLHASDADGGIRLIGVVSFGWSDACASTLIPDGFAEVSHYLSWISQKMSEGGGDDETAGNGGALVGDGGGSAMGGWFVIFLFSLLFFQKRKRFS</sequence>
<dbReference type="GO" id="GO:0004252">
    <property type="term" value="F:serine-type endopeptidase activity"/>
    <property type="evidence" value="ECO:0007669"/>
    <property type="project" value="InterPro"/>
</dbReference>
<gene>
    <name evidence="6" type="ORF">SAMN02745132_02322</name>
</gene>
<evidence type="ECO:0000313" key="7">
    <source>
        <dbReference type="Proteomes" id="UP000190162"/>
    </source>
</evidence>
<name>A0A1T4URI3_9GAMM</name>
<dbReference type="PRINTS" id="PR00722">
    <property type="entry name" value="CHYMOTRYPSIN"/>
</dbReference>
<evidence type="ECO:0000256" key="2">
    <source>
        <dbReference type="RuleBase" id="RU363034"/>
    </source>
</evidence>
<feature type="signal peptide" evidence="4">
    <location>
        <begin position="1"/>
        <end position="24"/>
    </location>
</feature>
<dbReference type="FunFam" id="2.40.10.10:FF:000068">
    <property type="entry name" value="transmembrane protease serine 2"/>
    <property type="match status" value="1"/>
</dbReference>
<dbReference type="InterPro" id="IPR043504">
    <property type="entry name" value="Peptidase_S1_PA_chymotrypsin"/>
</dbReference>
<proteinExistence type="predicted"/>
<feature type="domain" description="Peptidase S1" evidence="5">
    <location>
        <begin position="31"/>
        <end position="280"/>
    </location>
</feature>
<dbReference type="SMART" id="SM00020">
    <property type="entry name" value="Tryp_SPc"/>
    <property type="match status" value="1"/>
</dbReference>
<feature type="chain" id="PRO_5013386853" evidence="4">
    <location>
        <begin position="25"/>
        <end position="325"/>
    </location>
</feature>
<dbReference type="Proteomes" id="UP000190162">
    <property type="component" value="Unassembled WGS sequence"/>
</dbReference>
<dbReference type="InterPro" id="IPR001254">
    <property type="entry name" value="Trypsin_dom"/>
</dbReference>
<organism evidence="6 7">
    <name type="scientific">Enterovibrio nigricans DSM 22720</name>
    <dbReference type="NCBI Taxonomy" id="1121868"/>
    <lineage>
        <taxon>Bacteria</taxon>
        <taxon>Pseudomonadati</taxon>
        <taxon>Pseudomonadota</taxon>
        <taxon>Gammaproteobacteria</taxon>
        <taxon>Vibrionales</taxon>
        <taxon>Vibrionaceae</taxon>
        <taxon>Enterovibrio</taxon>
    </lineage>
</organism>
<dbReference type="InterPro" id="IPR033116">
    <property type="entry name" value="TRYPSIN_SER"/>
</dbReference>
<evidence type="ECO:0000256" key="1">
    <source>
        <dbReference type="ARBA" id="ARBA00023157"/>
    </source>
</evidence>
<keyword evidence="2" id="KW-0378">Hydrolase</keyword>
<dbReference type="PROSITE" id="PS00134">
    <property type="entry name" value="TRYPSIN_HIS"/>
    <property type="match status" value="1"/>
</dbReference>
<dbReference type="InterPro" id="IPR009003">
    <property type="entry name" value="Peptidase_S1_PA"/>
</dbReference>
<keyword evidence="3" id="KW-1133">Transmembrane helix</keyword>
<keyword evidence="3" id="KW-0812">Transmembrane</keyword>
<dbReference type="AlphaFoldDB" id="A0A1T4URI3"/>
<dbReference type="PROSITE" id="PS00135">
    <property type="entry name" value="TRYPSIN_SER"/>
    <property type="match status" value="1"/>
</dbReference>
<dbReference type="PANTHER" id="PTHR24252:SF7">
    <property type="entry name" value="HYALIN"/>
    <property type="match status" value="1"/>
</dbReference>
<evidence type="ECO:0000256" key="4">
    <source>
        <dbReference type="SAM" id="SignalP"/>
    </source>
</evidence>
<keyword evidence="2" id="KW-0720">Serine protease</keyword>
<evidence type="ECO:0000313" key="6">
    <source>
        <dbReference type="EMBL" id="SKA55314.1"/>
    </source>
</evidence>
<keyword evidence="4" id="KW-0732">Signal</keyword>
<dbReference type="InterPro" id="IPR018114">
    <property type="entry name" value="TRYPSIN_HIS"/>
</dbReference>
<keyword evidence="3" id="KW-0472">Membrane</keyword>
<keyword evidence="2" id="KW-0645">Protease</keyword>